<dbReference type="Proteomes" id="UP001177003">
    <property type="component" value="Chromosome 9"/>
</dbReference>
<reference evidence="1" key="1">
    <citation type="submission" date="2023-04" db="EMBL/GenBank/DDBJ databases">
        <authorList>
            <person name="Vijverberg K."/>
            <person name="Xiong W."/>
            <person name="Schranz E."/>
        </authorList>
    </citation>
    <scope>NUCLEOTIDE SEQUENCE</scope>
</reference>
<sequence>MKDQEVAPGTLYADLLSKVVRMLVVFVMLAWKTRRWLLALVCRTEGVAPGLARKTMWWPVAYNGKTMVMYFSFAEDEARKQLIQDDVDNGQLDIIFVFGIRLMPERREKME</sequence>
<protein>
    <submittedName>
        <fullName evidence="1">Uncharacterized protein</fullName>
    </submittedName>
</protein>
<evidence type="ECO:0000313" key="1">
    <source>
        <dbReference type="EMBL" id="CAI9302654.1"/>
    </source>
</evidence>
<evidence type="ECO:0000313" key="2">
    <source>
        <dbReference type="Proteomes" id="UP001177003"/>
    </source>
</evidence>
<gene>
    <name evidence="1" type="ORF">LSALG_LOCUS41133</name>
</gene>
<accession>A0AA36A149</accession>
<keyword evidence="2" id="KW-1185">Reference proteome</keyword>
<dbReference type="AlphaFoldDB" id="A0AA36A149"/>
<proteinExistence type="predicted"/>
<name>A0AA36A149_LACSI</name>
<dbReference type="EMBL" id="OX465085">
    <property type="protein sequence ID" value="CAI9302654.1"/>
    <property type="molecule type" value="Genomic_DNA"/>
</dbReference>
<organism evidence="1 2">
    <name type="scientific">Lactuca saligna</name>
    <name type="common">Willowleaf lettuce</name>
    <dbReference type="NCBI Taxonomy" id="75948"/>
    <lineage>
        <taxon>Eukaryota</taxon>
        <taxon>Viridiplantae</taxon>
        <taxon>Streptophyta</taxon>
        <taxon>Embryophyta</taxon>
        <taxon>Tracheophyta</taxon>
        <taxon>Spermatophyta</taxon>
        <taxon>Magnoliopsida</taxon>
        <taxon>eudicotyledons</taxon>
        <taxon>Gunneridae</taxon>
        <taxon>Pentapetalae</taxon>
        <taxon>asterids</taxon>
        <taxon>campanulids</taxon>
        <taxon>Asterales</taxon>
        <taxon>Asteraceae</taxon>
        <taxon>Cichorioideae</taxon>
        <taxon>Cichorieae</taxon>
        <taxon>Lactucinae</taxon>
        <taxon>Lactuca</taxon>
    </lineage>
</organism>